<proteinExistence type="predicted"/>
<dbReference type="CDD" id="cd02440">
    <property type="entry name" value="AdoMet_MTases"/>
    <property type="match status" value="1"/>
</dbReference>
<dbReference type="PANTHER" id="PTHR43464:SF19">
    <property type="entry name" value="UBIQUINONE BIOSYNTHESIS O-METHYLTRANSFERASE, MITOCHONDRIAL"/>
    <property type="match status" value="1"/>
</dbReference>
<evidence type="ECO:0000256" key="1">
    <source>
        <dbReference type="ARBA" id="ARBA00022603"/>
    </source>
</evidence>
<dbReference type="Gene3D" id="3.40.50.150">
    <property type="entry name" value="Vaccinia Virus protein VP39"/>
    <property type="match status" value="1"/>
</dbReference>
<dbReference type="GO" id="GO:0008168">
    <property type="term" value="F:methyltransferase activity"/>
    <property type="evidence" value="ECO:0007669"/>
    <property type="project" value="UniProtKB-KW"/>
</dbReference>
<protein>
    <submittedName>
        <fullName evidence="5">Malonyl-CoA O-methyltransferase</fullName>
    </submittedName>
</protein>
<dbReference type="PANTHER" id="PTHR43464">
    <property type="entry name" value="METHYLTRANSFERASE"/>
    <property type="match status" value="1"/>
</dbReference>
<dbReference type="Pfam" id="PF08242">
    <property type="entry name" value="Methyltransf_12"/>
    <property type="match status" value="1"/>
</dbReference>
<gene>
    <name evidence="5" type="ORF">SAMN05421779_102596</name>
</gene>
<evidence type="ECO:0000259" key="4">
    <source>
        <dbReference type="Pfam" id="PF08242"/>
    </source>
</evidence>
<dbReference type="InterPro" id="IPR013217">
    <property type="entry name" value="Methyltransf_12"/>
</dbReference>
<evidence type="ECO:0000256" key="2">
    <source>
        <dbReference type="ARBA" id="ARBA00022679"/>
    </source>
</evidence>
<keyword evidence="3" id="KW-0949">S-adenosyl-L-methionine</keyword>
<dbReference type="STRING" id="80876.SAMN05421779_102596"/>
<evidence type="ECO:0000256" key="3">
    <source>
        <dbReference type="ARBA" id="ARBA00022691"/>
    </source>
</evidence>
<keyword evidence="2 5" id="KW-0808">Transferase</keyword>
<evidence type="ECO:0000313" key="5">
    <source>
        <dbReference type="EMBL" id="SIS56321.1"/>
    </source>
</evidence>
<sequence length="268" mass="28832">MTSPRPAADAWKDQVARRFGAASAGYDDAAGSQQAIATRLAEQCLSRLQERAPRRVLEIGCGTGFLTAALLPALPSVTDWHATDLAAPMLAATRQRIEALGIAPERLHTAVMDGEAPTLSGRWDLVCSSLAVQWFRDVRAGLQRLIDSLAPGGLLAVTTLGCDSFALWQQVCAEDGLSTFASRYPDADRLRQWFPSASIHEHHQPLDSEATGMAFLRALRAIGADSPPPDHQPAPPAALRRAIRRLGARSGGTYHVLTVLAERPCDAR</sequence>
<name>A0A1N7K437_9PROT</name>
<dbReference type="OrthoDB" id="9802097at2"/>
<reference evidence="5 6" key="1">
    <citation type="submission" date="2017-01" db="EMBL/GenBank/DDBJ databases">
        <authorList>
            <person name="Mah S.A."/>
            <person name="Swanson W.J."/>
            <person name="Moy G.W."/>
            <person name="Vacquier V.D."/>
        </authorList>
    </citation>
    <scope>NUCLEOTIDE SEQUENCE [LARGE SCALE GENOMIC DNA]</scope>
    <source>
        <strain evidence="5 6">DSM 11589</strain>
    </source>
</reference>
<dbReference type="InterPro" id="IPR029063">
    <property type="entry name" value="SAM-dependent_MTases_sf"/>
</dbReference>
<keyword evidence="6" id="KW-1185">Reference proteome</keyword>
<dbReference type="GO" id="GO:0032259">
    <property type="term" value="P:methylation"/>
    <property type="evidence" value="ECO:0007669"/>
    <property type="project" value="UniProtKB-KW"/>
</dbReference>
<keyword evidence="1 5" id="KW-0489">Methyltransferase</keyword>
<dbReference type="SUPFAM" id="SSF53335">
    <property type="entry name" value="S-adenosyl-L-methionine-dependent methyltransferases"/>
    <property type="match status" value="1"/>
</dbReference>
<dbReference type="Proteomes" id="UP000185678">
    <property type="component" value="Unassembled WGS sequence"/>
</dbReference>
<dbReference type="EMBL" id="FTOA01000002">
    <property type="protein sequence ID" value="SIS56321.1"/>
    <property type="molecule type" value="Genomic_DNA"/>
</dbReference>
<accession>A0A1N7K437</accession>
<evidence type="ECO:0000313" key="6">
    <source>
        <dbReference type="Proteomes" id="UP000185678"/>
    </source>
</evidence>
<dbReference type="RefSeq" id="WP_076399437.1">
    <property type="nucleotide sequence ID" value="NZ_FTOA01000002.1"/>
</dbReference>
<dbReference type="AlphaFoldDB" id="A0A1N7K437"/>
<organism evidence="5 6">
    <name type="scientific">Insolitispirillum peregrinum</name>
    <dbReference type="NCBI Taxonomy" id="80876"/>
    <lineage>
        <taxon>Bacteria</taxon>
        <taxon>Pseudomonadati</taxon>
        <taxon>Pseudomonadota</taxon>
        <taxon>Alphaproteobacteria</taxon>
        <taxon>Rhodospirillales</taxon>
        <taxon>Novispirillaceae</taxon>
        <taxon>Insolitispirillum</taxon>
    </lineage>
</organism>
<feature type="domain" description="Methyltransferase type 12" evidence="4">
    <location>
        <begin position="57"/>
        <end position="155"/>
    </location>
</feature>